<gene>
    <name evidence="6" type="ORF">ODALV1_LOCUS9594</name>
</gene>
<dbReference type="EMBL" id="CAXLJM020000028">
    <property type="protein sequence ID" value="CAL8097244.1"/>
    <property type="molecule type" value="Genomic_DNA"/>
</dbReference>
<feature type="domain" description="TIR" evidence="5">
    <location>
        <begin position="41"/>
        <end position="179"/>
    </location>
</feature>
<sequence length="193" mass="21565">MKWALALSVPLIFLAINATSSTLGDSATGTVGHFGENIHAGPWKVFVSYRRAVSRHLAMLIRVLLQREIVPTFIDVEDLGAGHWDEQLLEAIQESPNFVIVLSNGTLDRAIGDSNYTDFLHKEIKAAVDSSRNIIPIFDEYTHPDADFSPEIQEIMTYQGVEWNHSMVNATVDRLISYLRDTPINSTVTKLDP</sequence>
<dbReference type="InterPro" id="IPR000157">
    <property type="entry name" value="TIR_dom"/>
</dbReference>
<comment type="subcellular location">
    <subcellularLocation>
        <location evidence="1">Cytoplasm</location>
    </subcellularLocation>
</comment>
<dbReference type="PROSITE" id="PS50104">
    <property type="entry name" value="TIR"/>
    <property type="match status" value="1"/>
</dbReference>
<dbReference type="SUPFAM" id="SSF52200">
    <property type="entry name" value="Toll/Interleukin receptor TIR domain"/>
    <property type="match status" value="1"/>
</dbReference>
<dbReference type="Pfam" id="PF13676">
    <property type="entry name" value="TIR_2"/>
    <property type="match status" value="1"/>
</dbReference>
<keyword evidence="7" id="KW-1185">Reference proteome</keyword>
<keyword evidence="3" id="KW-0677">Repeat</keyword>
<evidence type="ECO:0000259" key="5">
    <source>
        <dbReference type="PROSITE" id="PS50104"/>
    </source>
</evidence>
<keyword evidence="2" id="KW-0963">Cytoplasm</keyword>
<evidence type="ECO:0000313" key="7">
    <source>
        <dbReference type="Proteomes" id="UP001642540"/>
    </source>
</evidence>
<evidence type="ECO:0000256" key="3">
    <source>
        <dbReference type="ARBA" id="ARBA00022737"/>
    </source>
</evidence>
<accession>A0ABP1QCZ6</accession>
<keyword evidence="4" id="KW-0732">Signal</keyword>
<protein>
    <recommendedName>
        <fullName evidence="5">TIR domain-containing protein</fullName>
    </recommendedName>
</protein>
<organism evidence="6 7">
    <name type="scientific">Orchesella dallaii</name>
    <dbReference type="NCBI Taxonomy" id="48710"/>
    <lineage>
        <taxon>Eukaryota</taxon>
        <taxon>Metazoa</taxon>
        <taxon>Ecdysozoa</taxon>
        <taxon>Arthropoda</taxon>
        <taxon>Hexapoda</taxon>
        <taxon>Collembola</taxon>
        <taxon>Entomobryomorpha</taxon>
        <taxon>Entomobryoidea</taxon>
        <taxon>Orchesellidae</taxon>
        <taxon>Orchesellinae</taxon>
        <taxon>Orchesella</taxon>
    </lineage>
</organism>
<evidence type="ECO:0000256" key="2">
    <source>
        <dbReference type="ARBA" id="ARBA00022490"/>
    </source>
</evidence>
<dbReference type="SMART" id="SM00255">
    <property type="entry name" value="TIR"/>
    <property type="match status" value="1"/>
</dbReference>
<dbReference type="Proteomes" id="UP001642540">
    <property type="component" value="Unassembled WGS sequence"/>
</dbReference>
<feature type="chain" id="PRO_5045981158" description="TIR domain-containing protein" evidence="4">
    <location>
        <begin position="22"/>
        <end position="193"/>
    </location>
</feature>
<feature type="signal peptide" evidence="4">
    <location>
        <begin position="1"/>
        <end position="21"/>
    </location>
</feature>
<name>A0ABP1QCZ6_9HEXA</name>
<evidence type="ECO:0000256" key="1">
    <source>
        <dbReference type="ARBA" id="ARBA00004496"/>
    </source>
</evidence>
<comment type="caution">
    <text evidence="6">The sequence shown here is derived from an EMBL/GenBank/DDBJ whole genome shotgun (WGS) entry which is preliminary data.</text>
</comment>
<dbReference type="PANTHER" id="PTHR22998">
    <property type="entry name" value="SARM1"/>
    <property type="match status" value="1"/>
</dbReference>
<dbReference type="InterPro" id="IPR039184">
    <property type="entry name" value="SARM1"/>
</dbReference>
<reference evidence="6 7" key="1">
    <citation type="submission" date="2024-08" db="EMBL/GenBank/DDBJ databases">
        <authorList>
            <person name="Cucini C."/>
            <person name="Frati F."/>
        </authorList>
    </citation>
    <scope>NUCLEOTIDE SEQUENCE [LARGE SCALE GENOMIC DNA]</scope>
</reference>
<dbReference type="Gene3D" id="3.40.50.10140">
    <property type="entry name" value="Toll/interleukin-1 receptor homology (TIR) domain"/>
    <property type="match status" value="1"/>
</dbReference>
<evidence type="ECO:0000256" key="4">
    <source>
        <dbReference type="SAM" id="SignalP"/>
    </source>
</evidence>
<dbReference type="InterPro" id="IPR035897">
    <property type="entry name" value="Toll_tir_struct_dom_sf"/>
</dbReference>
<proteinExistence type="predicted"/>
<evidence type="ECO:0000313" key="6">
    <source>
        <dbReference type="EMBL" id="CAL8097244.1"/>
    </source>
</evidence>
<dbReference type="PANTHER" id="PTHR22998:SF1">
    <property type="entry name" value="NAD(+) HYDROLASE SARM1"/>
    <property type="match status" value="1"/>
</dbReference>